<dbReference type="PANTHER" id="PTHR24252:SF7">
    <property type="entry name" value="HYALIN"/>
    <property type="match status" value="1"/>
</dbReference>
<dbReference type="InterPro" id="IPR001314">
    <property type="entry name" value="Peptidase_S1A"/>
</dbReference>
<dbReference type="Pfam" id="PF00089">
    <property type="entry name" value="Trypsin"/>
    <property type="match status" value="1"/>
</dbReference>
<keyword evidence="1" id="KW-1015">Disulfide bond</keyword>
<dbReference type="PRINTS" id="PR00722">
    <property type="entry name" value="CHYMOTRYPSIN"/>
</dbReference>
<feature type="signal peptide" evidence="3">
    <location>
        <begin position="1"/>
        <end position="17"/>
    </location>
</feature>
<dbReference type="InterPro" id="IPR043504">
    <property type="entry name" value="Peptidase_S1_PA_chymotrypsin"/>
</dbReference>
<dbReference type="Gene3D" id="2.40.10.10">
    <property type="entry name" value="Trypsin-like serine proteases"/>
    <property type="match status" value="1"/>
</dbReference>
<evidence type="ECO:0000256" key="1">
    <source>
        <dbReference type="ARBA" id="ARBA00023157"/>
    </source>
</evidence>
<accession>A0ABN8ATT0</accession>
<keyword evidence="3" id="KW-0732">Signal</keyword>
<dbReference type="PROSITE" id="PS50240">
    <property type="entry name" value="TRYPSIN_DOM"/>
    <property type="match status" value="1"/>
</dbReference>
<keyword evidence="2" id="KW-0378">Hydrolase</keyword>
<dbReference type="InterPro" id="IPR018114">
    <property type="entry name" value="TRYPSIN_HIS"/>
</dbReference>
<evidence type="ECO:0000259" key="4">
    <source>
        <dbReference type="PROSITE" id="PS50240"/>
    </source>
</evidence>
<dbReference type="InterPro" id="IPR033116">
    <property type="entry name" value="TRYPSIN_SER"/>
</dbReference>
<organism evidence="5 6">
    <name type="scientific">Chilo suppressalis</name>
    <name type="common">Asiatic rice borer moth</name>
    <dbReference type="NCBI Taxonomy" id="168631"/>
    <lineage>
        <taxon>Eukaryota</taxon>
        <taxon>Metazoa</taxon>
        <taxon>Ecdysozoa</taxon>
        <taxon>Arthropoda</taxon>
        <taxon>Hexapoda</taxon>
        <taxon>Insecta</taxon>
        <taxon>Pterygota</taxon>
        <taxon>Neoptera</taxon>
        <taxon>Endopterygota</taxon>
        <taxon>Lepidoptera</taxon>
        <taxon>Glossata</taxon>
        <taxon>Ditrysia</taxon>
        <taxon>Pyraloidea</taxon>
        <taxon>Crambidae</taxon>
        <taxon>Crambinae</taxon>
        <taxon>Chilo</taxon>
    </lineage>
</organism>
<evidence type="ECO:0000256" key="3">
    <source>
        <dbReference type="SAM" id="SignalP"/>
    </source>
</evidence>
<sequence length="386" mass="44066">MNYCFTFLCLVFSKVISISPPTKNLIVAREKRSDDTLLRAVGITPNPCNKENIQMPNFHAPGRRMSRVKCWEYIWSIKEREDKKRRDEQCTNFIREINNVTGYRTDWHISMRIVGGRDTQPGEFPHMAAIGWNSSLDQWEFKCGGSLISNKFVLTAAHCSKASERDTTIADVFPKIVRLAEKNIISDAELLLFNENDYVDVYISRIINHPQYEAPKKYHDIALIELQEEVQFTNFVQPACLYSGPDNKLVGKQAYMTGWGVVDSRNHEMSRGLQAVLLDVLDTQLCNNLLRRSFNRHWYGFQDHQICAGVLSGGADACQGDSGGPLQIRMKLPQKNRRCDLTNSCRRMYHIIGVTSFGVGCALPNLPGVYTRVSSYLDWIEGIVWK</sequence>
<evidence type="ECO:0000313" key="6">
    <source>
        <dbReference type="Proteomes" id="UP001153292"/>
    </source>
</evidence>
<name>A0ABN8ATT0_CHISP</name>
<reference evidence="5" key="1">
    <citation type="submission" date="2021-12" db="EMBL/GenBank/DDBJ databases">
        <authorList>
            <person name="King R."/>
        </authorList>
    </citation>
    <scope>NUCLEOTIDE SEQUENCE</scope>
</reference>
<proteinExistence type="predicted"/>
<feature type="chain" id="PRO_5045944188" description="Peptidase S1 domain-containing protein" evidence="3">
    <location>
        <begin position="18"/>
        <end position="386"/>
    </location>
</feature>
<dbReference type="InterPro" id="IPR009003">
    <property type="entry name" value="Peptidase_S1_PA"/>
</dbReference>
<keyword evidence="2" id="KW-0645">Protease</keyword>
<gene>
    <name evidence="5" type="ORF">CHILSU_LOCUS2506</name>
</gene>
<evidence type="ECO:0000313" key="5">
    <source>
        <dbReference type="EMBL" id="CAH0399365.1"/>
    </source>
</evidence>
<dbReference type="PROSITE" id="PS00135">
    <property type="entry name" value="TRYPSIN_SER"/>
    <property type="match status" value="1"/>
</dbReference>
<dbReference type="SMART" id="SM00020">
    <property type="entry name" value="Tryp_SPc"/>
    <property type="match status" value="1"/>
</dbReference>
<dbReference type="Proteomes" id="UP001153292">
    <property type="component" value="Chromosome 14"/>
</dbReference>
<dbReference type="CDD" id="cd00190">
    <property type="entry name" value="Tryp_SPc"/>
    <property type="match status" value="1"/>
</dbReference>
<dbReference type="InterPro" id="IPR001254">
    <property type="entry name" value="Trypsin_dom"/>
</dbReference>
<evidence type="ECO:0000256" key="2">
    <source>
        <dbReference type="RuleBase" id="RU363034"/>
    </source>
</evidence>
<dbReference type="PANTHER" id="PTHR24252">
    <property type="entry name" value="ACROSIN-RELATED"/>
    <property type="match status" value="1"/>
</dbReference>
<keyword evidence="2" id="KW-0720">Serine protease</keyword>
<feature type="domain" description="Peptidase S1" evidence="4">
    <location>
        <begin position="113"/>
        <end position="385"/>
    </location>
</feature>
<protein>
    <recommendedName>
        <fullName evidence="4">Peptidase S1 domain-containing protein</fullName>
    </recommendedName>
</protein>
<dbReference type="SUPFAM" id="SSF50494">
    <property type="entry name" value="Trypsin-like serine proteases"/>
    <property type="match status" value="1"/>
</dbReference>
<dbReference type="PROSITE" id="PS00134">
    <property type="entry name" value="TRYPSIN_HIS"/>
    <property type="match status" value="1"/>
</dbReference>
<keyword evidence="6" id="KW-1185">Reference proteome</keyword>
<dbReference type="EMBL" id="OU963907">
    <property type="protein sequence ID" value="CAH0399365.1"/>
    <property type="molecule type" value="Genomic_DNA"/>
</dbReference>